<evidence type="ECO:0000313" key="2">
    <source>
        <dbReference type="WBParaSite" id="JU765_v2.g5411.t1"/>
    </source>
</evidence>
<proteinExistence type="predicted"/>
<evidence type="ECO:0000313" key="1">
    <source>
        <dbReference type="Proteomes" id="UP000887576"/>
    </source>
</evidence>
<protein>
    <submittedName>
        <fullName evidence="2">Spo11/DNA topoisomerase VI subunit A N-terminal domain-containing protein</fullName>
    </submittedName>
</protein>
<organism evidence="1 2">
    <name type="scientific">Panagrolaimus sp. JU765</name>
    <dbReference type="NCBI Taxonomy" id="591449"/>
    <lineage>
        <taxon>Eukaryota</taxon>
        <taxon>Metazoa</taxon>
        <taxon>Ecdysozoa</taxon>
        <taxon>Nematoda</taxon>
        <taxon>Chromadorea</taxon>
        <taxon>Rhabditida</taxon>
        <taxon>Tylenchina</taxon>
        <taxon>Panagrolaimomorpha</taxon>
        <taxon>Panagrolaimoidea</taxon>
        <taxon>Panagrolaimidae</taxon>
        <taxon>Panagrolaimus</taxon>
    </lineage>
</organism>
<name>A0AC34RCK7_9BILA</name>
<sequence length="308" mass="35227">MFQNEIAAPIHNIFNLFQTAEERRLIFNKLNGKKIGILTAIRDAILGLIPQLVPTSKKDVKTLSLTCAVRTKTRRKRCAKKQVKTLRCFTSKMKSFAVKLRILEMIFNLIYTHSYATKRDLYYKHKNLFGTQLTVDTAITAICGFLGYDRHDLNIFPDALLVTGRGFPDIATRQFLKHLETQFQIPIFALVDCDPHGLHIFLTYKYGSTVAAKQIEGGGEAAVINSIQLIGLKPTHLTEYNHRLQEIPFRRTDERTVELVKRRALEIGDKALYNEACLMAENEVKVELEALISHSPQFLIQYLKDCEK</sequence>
<accession>A0AC34RCK7</accession>
<dbReference type="Proteomes" id="UP000887576">
    <property type="component" value="Unplaced"/>
</dbReference>
<reference evidence="2" key="1">
    <citation type="submission" date="2022-11" db="UniProtKB">
        <authorList>
            <consortium name="WormBaseParasite"/>
        </authorList>
    </citation>
    <scope>IDENTIFICATION</scope>
</reference>
<dbReference type="WBParaSite" id="JU765_v2.g5411.t1">
    <property type="protein sequence ID" value="JU765_v2.g5411.t1"/>
    <property type="gene ID" value="JU765_v2.g5411"/>
</dbReference>